<reference evidence="3 4" key="1">
    <citation type="submission" date="2018-08" db="EMBL/GenBank/DDBJ databases">
        <title>Genome sequence of Methylocystis hirsuta CSC1, a methanotroph able to accumulate PHAs.</title>
        <authorList>
            <person name="Bordel S."/>
            <person name="Rodriguez E."/>
            <person name="Gancedo J."/>
            <person name="Munoz R."/>
        </authorList>
    </citation>
    <scope>NUCLEOTIDE SEQUENCE [LARGE SCALE GENOMIC DNA]</scope>
    <source>
        <strain evidence="3 4">CSC1</strain>
    </source>
</reference>
<dbReference type="AlphaFoldDB" id="A0A3M9XN33"/>
<evidence type="ECO:0000313" key="4">
    <source>
        <dbReference type="Proteomes" id="UP000268623"/>
    </source>
</evidence>
<dbReference type="Pfam" id="PF02604">
    <property type="entry name" value="PhdYeFM_antitox"/>
    <property type="match status" value="1"/>
</dbReference>
<dbReference type="Proteomes" id="UP000268623">
    <property type="component" value="Unassembled WGS sequence"/>
</dbReference>
<protein>
    <recommendedName>
        <fullName evidence="2">Antitoxin</fullName>
    </recommendedName>
</protein>
<dbReference type="Gene3D" id="3.40.1620.10">
    <property type="entry name" value="YefM-like domain"/>
    <property type="match status" value="1"/>
</dbReference>
<evidence type="ECO:0000256" key="2">
    <source>
        <dbReference type="RuleBase" id="RU362080"/>
    </source>
</evidence>
<comment type="caution">
    <text evidence="3">The sequence shown here is derived from an EMBL/GenBank/DDBJ whole genome shotgun (WGS) entry which is preliminary data.</text>
</comment>
<sequence>MKTVKLRDAKALLSALIEDAAQGRPTTITRHGVAVAVLTPIEAARKLYPQKAHSFADLLLSFPGGVEFERNASPPRDVDL</sequence>
<accession>A0A3M9XN33</accession>
<proteinExistence type="inferred from homology"/>
<comment type="function">
    <text evidence="2">Antitoxin component of a type II toxin-antitoxin (TA) system.</text>
</comment>
<dbReference type="InterPro" id="IPR006442">
    <property type="entry name" value="Antitoxin_Phd/YefM"/>
</dbReference>
<dbReference type="InterPro" id="IPR036165">
    <property type="entry name" value="YefM-like_sf"/>
</dbReference>
<organism evidence="3 4">
    <name type="scientific">Methylocystis hirsuta</name>
    <dbReference type="NCBI Taxonomy" id="369798"/>
    <lineage>
        <taxon>Bacteria</taxon>
        <taxon>Pseudomonadati</taxon>
        <taxon>Pseudomonadota</taxon>
        <taxon>Alphaproteobacteria</taxon>
        <taxon>Hyphomicrobiales</taxon>
        <taxon>Methylocystaceae</taxon>
        <taxon>Methylocystis</taxon>
    </lineage>
</organism>
<evidence type="ECO:0000256" key="1">
    <source>
        <dbReference type="ARBA" id="ARBA00009981"/>
    </source>
</evidence>
<dbReference type="SUPFAM" id="SSF143120">
    <property type="entry name" value="YefM-like"/>
    <property type="match status" value="1"/>
</dbReference>
<dbReference type="EMBL" id="QWDD01000001">
    <property type="protein sequence ID" value="RNJ49235.1"/>
    <property type="molecule type" value="Genomic_DNA"/>
</dbReference>
<dbReference type="OrthoDB" id="517402at2"/>
<keyword evidence="4" id="KW-1185">Reference proteome</keyword>
<dbReference type="NCBIfam" id="TIGR01552">
    <property type="entry name" value="phd_fam"/>
    <property type="match status" value="1"/>
</dbReference>
<comment type="similarity">
    <text evidence="1 2">Belongs to the phD/YefM antitoxin family.</text>
</comment>
<evidence type="ECO:0000313" key="3">
    <source>
        <dbReference type="EMBL" id="RNJ49235.1"/>
    </source>
</evidence>
<name>A0A3M9XN33_9HYPH</name>
<gene>
    <name evidence="3" type="ORF">D1O30_06115</name>
</gene>
<dbReference type="RefSeq" id="WP_123175210.1">
    <property type="nucleotide sequence ID" value="NZ_QWDD01000001.1"/>
</dbReference>